<organism evidence="2 3">
    <name type="scientific">Caldicellulosiruptor diazotrophicus</name>
    <dbReference type="NCBI Taxonomy" id="2806205"/>
    <lineage>
        <taxon>Bacteria</taxon>
        <taxon>Bacillati</taxon>
        <taxon>Bacillota</taxon>
        <taxon>Bacillota incertae sedis</taxon>
        <taxon>Caldicellulosiruptorales</taxon>
        <taxon>Caldicellulosiruptoraceae</taxon>
        <taxon>Caldicellulosiruptor</taxon>
    </lineage>
</organism>
<dbReference type="InterPro" id="IPR029068">
    <property type="entry name" value="Glyas_Bleomycin-R_OHBP_Dase"/>
</dbReference>
<evidence type="ECO:0000313" key="3">
    <source>
        <dbReference type="Proteomes" id="UP000663623"/>
    </source>
</evidence>
<name>A0ABN6E7J2_9FIRM</name>
<gene>
    <name evidence="2" type="ORF">CaldiYA01_13050</name>
</gene>
<evidence type="ECO:0000259" key="1">
    <source>
        <dbReference type="Pfam" id="PF06983"/>
    </source>
</evidence>
<dbReference type="RefSeq" id="WP_013403408.1">
    <property type="nucleotide sequence ID" value="NZ_AP024480.1"/>
</dbReference>
<dbReference type="PANTHER" id="PTHR33990">
    <property type="entry name" value="PROTEIN YJDN-RELATED"/>
    <property type="match status" value="1"/>
</dbReference>
<proteinExistence type="predicted"/>
<dbReference type="Proteomes" id="UP000663623">
    <property type="component" value="Chromosome"/>
</dbReference>
<evidence type="ECO:0000313" key="2">
    <source>
        <dbReference type="EMBL" id="BCS81345.1"/>
    </source>
</evidence>
<dbReference type="Gene3D" id="3.10.180.10">
    <property type="entry name" value="2,3-Dihydroxybiphenyl 1,2-Dioxygenase, domain 1"/>
    <property type="match status" value="1"/>
</dbReference>
<sequence>MKKVIPELHLNDCAQAIEYYKDVFGAEVKNVQMADNVPGFENSKGKVLHAELFLSDECVIYLADQFNNTNEGSNITLVIECDSEEEIKMIYNNLSKEGTVRFPLQKTFWGALHAVITDKFGVTWGLNFMLKP</sequence>
<reference evidence="2 3" key="1">
    <citation type="submission" date="2021-02" db="EMBL/GenBank/DDBJ databases">
        <title>Nitrogen-fixing ability and nitrogen fixation related genes of thermophilic fermentative bacteria in the genus Caldicellulosiruptor.</title>
        <authorList>
            <person name="Chen Y."/>
            <person name="Nishihara A."/>
            <person name="Haruta S."/>
        </authorList>
    </citation>
    <scope>NUCLEOTIDE SEQUENCE [LARGE SCALE GENOMIC DNA]</scope>
    <source>
        <strain evidence="2 3">YA01</strain>
    </source>
</reference>
<feature type="domain" description="PhnB-like" evidence="1">
    <location>
        <begin position="4"/>
        <end position="125"/>
    </location>
</feature>
<accession>A0ABN6E7J2</accession>
<protein>
    <submittedName>
        <fullName evidence="2">VOC family protein</fullName>
    </submittedName>
</protein>
<keyword evidence="3" id="KW-1185">Reference proteome</keyword>
<dbReference type="EMBL" id="AP024480">
    <property type="protein sequence ID" value="BCS81345.1"/>
    <property type="molecule type" value="Genomic_DNA"/>
</dbReference>
<dbReference type="PANTHER" id="PTHR33990:SF1">
    <property type="entry name" value="PROTEIN YJDN"/>
    <property type="match status" value="1"/>
</dbReference>
<dbReference type="CDD" id="cd06588">
    <property type="entry name" value="PhnB_like"/>
    <property type="match status" value="1"/>
</dbReference>
<dbReference type="InterPro" id="IPR028973">
    <property type="entry name" value="PhnB-like"/>
</dbReference>
<dbReference type="SUPFAM" id="SSF54593">
    <property type="entry name" value="Glyoxalase/Bleomycin resistance protein/Dihydroxybiphenyl dioxygenase"/>
    <property type="match status" value="1"/>
</dbReference>
<dbReference type="Pfam" id="PF06983">
    <property type="entry name" value="3-dmu-9_3-mt"/>
    <property type="match status" value="1"/>
</dbReference>